<name>A0A2B4SFE6_STYPI</name>
<evidence type="ECO:0000313" key="2">
    <source>
        <dbReference type="EMBL" id="PFX27165.1"/>
    </source>
</evidence>
<evidence type="ECO:0000259" key="1">
    <source>
        <dbReference type="Pfam" id="PF18701"/>
    </source>
</evidence>
<proteinExistence type="predicted"/>
<keyword evidence="3" id="KW-1185">Reference proteome</keyword>
<dbReference type="CDD" id="cd22744">
    <property type="entry name" value="OTU"/>
    <property type="match status" value="1"/>
</dbReference>
<gene>
    <name evidence="2" type="ORF">AWC38_SpisGene8116</name>
</gene>
<dbReference type="EMBL" id="LSMT01000109">
    <property type="protein sequence ID" value="PFX27165.1"/>
    <property type="molecule type" value="Genomic_DNA"/>
</dbReference>
<sequence length="410" mass="45846">MGRVERLLPGKDGLIRTVVLKTKKGLLRRPVQRLHRLEASSTQLGSGEFGDSGAYGGESVARKVKKRAKKKQVTRKPVSSLQKYWRGIATGRGPNRNEVLHRWIDHLLSGSRVGARLAYALLMIVFDRINHKDRKSSSVLPEETRVLHERLKFIERVHSTTSQIFEKSDEIFGIGLETLDKRELTNELTEPQREPGNLMVLPAANFLKSPIVIFLSLENFPTIPILPRQQSHGMPSLFISFNASGCGHYDYVCRENCLSEPEEKIGEEIKKKEKRAKVFCSCGVSRKGQGSVANICNNVIGLYSSRCKCLKARVTCSGGCTCRGCSNPLGEHPSESANTECGAPRKRRKYDFQNLKKHTSQAYLHMKGEPPRGGALTREESFVVEELIQLSLASGKELKDFLSVDPLRSC</sequence>
<evidence type="ECO:0000313" key="3">
    <source>
        <dbReference type="Proteomes" id="UP000225706"/>
    </source>
</evidence>
<feature type="domain" description="DUF5641" evidence="1">
    <location>
        <begin position="1"/>
        <end position="36"/>
    </location>
</feature>
<comment type="caution">
    <text evidence="2">The sequence shown here is derived from an EMBL/GenBank/DDBJ whole genome shotgun (WGS) entry which is preliminary data.</text>
</comment>
<dbReference type="Pfam" id="PF18701">
    <property type="entry name" value="DUF5641"/>
    <property type="match status" value="1"/>
</dbReference>
<reference evidence="3" key="1">
    <citation type="journal article" date="2017" name="bioRxiv">
        <title>Comparative analysis of the genomes of Stylophora pistillata and Acropora digitifera provides evidence for extensive differences between species of corals.</title>
        <authorList>
            <person name="Voolstra C.R."/>
            <person name="Li Y."/>
            <person name="Liew Y.J."/>
            <person name="Baumgarten S."/>
            <person name="Zoccola D."/>
            <person name="Flot J.-F."/>
            <person name="Tambutte S."/>
            <person name="Allemand D."/>
            <person name="Aranda M."/>
        </authorList>
    </citation>
    <scope>NUCLEOTIDE SEQUENCE [LARGE SCALE GENOMIC DNA]</scope>
</reference>
<dbReference type="Proteomes" id="UP000225706">
    <property type="component" value="Unassembled WGS sequence"/>
</dbReference>
<organism evidence="2 3">
    <name type="scientific">Stylophora pistillata</name>
    <name type="common">Smooth cauliflower coral</name>
    <dbReference type="NCBI Taxonomy" id="50429"/>
    <lineage>
        <taxon>Eukaryota</taxon>
        <taxon>Metazoa</taxon>
        <taxon>Cnidaria</taxon>
        <taxon>Anthozoa</taxon>
        <taxon>Hexacorallia</taxon>
        <taxon>Scleractinia</taxon>
        <taxon>Astrocoeniina</taxon>
        <taxon>Pocilloporidae</taxon>
        <taxon>Stylophora</taxon>
    </lineage>
</organism>
<protein>
    <recommendedName>
        <fullName evidence="1">DUF5641 domain-containing protein</fullName>
    </recommendedName>
</protein>
<dbReference type="InterPro" id="IPR040676">
    <property type="entry name" value="DUF5641"/>
</dbReference>
<dbReference type="AlphaFoldDB" id="A0A2B4SFE6"/>
<accession>A0A2B4SFE6</accession>
<dbReference type="OrthoDB" id="5989269at2759"/>